<gene>
    <name evidence="10" type="primary">RTN3</name>
</gene>
<feature type="compositionally biased region" description="Basic and acidic residues" evidence="7">
    <location>
        <begin position="181"/>
        <end position="202"/>
    </location>
</feature>
<dbReference type="GO" id="GO:0007420">
    <property type="term" value="P:brain development"/>
    <property type="evidence" value="ECO:0007669"/>
    <property type="project" value="TreeGrafter"/>
</dbReference>
<dbReference type="GO" id="GO:0014069">
    <property type="term" value="C:postsynaptic density"/>
    <property type="evidence" value="ECO:0007669"/>
    <property type="project" value="TreeGrafter"/>
</dbReference>
<dbReference type="CTD" id="10313"/>
<feature type="transmembrane region" description="Helical" evidence="6">
    <location>
        <begin position="856"/>
        <end position="885"/>
    </location>
</feature>
<feature type="compositionally biased region" description="Low complexity" evidence="7">
    <location>
        <begin position="32"/>
        <end position="61"/>
    </location>
</feature>
<evidence type="ECO:0000256" key="7">
    <source>
        <dbReference type="SAM" id="MobiDB-lite"/>
    </source>
</evidence>
<feature type="domain" description="Reticulon" evidence="8">
    <location>
        <begin position="842"/>
        <end position="1030"/>
    </location>
</feature>
<dbReference type="Proteomes" id="UP000694851">
    <property type="component" value="Unplaced"/>
</dbReference>
<dbReference type="KEGG" id="hai:109384202"/>
<comment type="subcellular location">
    <subcellularLocation>
        <location evidence="1 6">Endoplasmic reticulum membrane</location>
        <topology evidence="1 6">Multi-pass membrane protein</topology>
    </subcellularLocation>
</comment>
<accession>A0A8B7RJ07</accession>
<feature type="region of interest" description="Disordered" evidence="7">
    <location>
        <begin position="574"/>
        <end position="601"/>
    </location>
</feature>
<feature type="region of interest" description="Disordered" evidence="7">
    <location>
        <begin position="176"/>
        <end position="205"/>
    </location>
</feature>
<feature type="region of interest" description="Disordered" evidence="7">
    <location>
        <begin position="422"/>
        <end position="449"/>
    </location>
</feature>
<dbReference type="Gene3D" id="1.20.5.2480">
    <property type="match status" value="1"/>
</dbReference>
<dbReference type="InterPro" id="IPR003388">
    <property type="entry name" value="Reticulon"/>
</dbReference>
<feature type="transmembrane region" description="Helical" evidence="6">
    <location>
        <begin position="970"/>
        <end position="992"/>
    </location>
</feature>
<evidence type="ECO:0000256" key="1">
    <source>
        <dbReference type="ARBA" id="ARBA00004477"/>
    </source>
</evidence>
<feature type="compositionally biased region" description="Basic and acidic residues" evidence="7">
    <location>
        <begin position="689"/>
        <end position="712"/>
    </location>
</feature>
<keyword evidence="3 6" id="KW-0256">Endoplasmic reticulum</keyword>
<dbReference type="Pfam" id="PF02453">
    <property type="entry name" value="Reticulon"/>
    <property type="match status" value="1"/>
</dbReference>
<name>A0A8B7RJ07_HIPAR</name>
<evidence type="ECO:0000259" key="8">
    <source>
        <dbReference type="PROSITE" id="PS50845"/>
    </source>
</evidence>
<keyword evidence="2 6" id="KW-0812">Transmembrane</keyword>
<feature type="compositionally biased region" description="Low complexity" evidence="7">
    <location>
        <begin position="1"/>
        <end position="25"/>
    </location>
</feature>
<keyword evidence="5 6" id="KW-0472">Membrane</keyword>
<proteinExistence type="predicted"/>
<evidence type="ECO:0000313" key="9">
    <source>
        <dbReference type="Proteomes" id="UP000694851"/>
    </source>
</evidence>
<reference evidence="10" key="1">
    <citation type="submission" date="2025-08" db="UniProtKB">
        <authorList>
            <consortium name="RefSeq"/>
        </authorList>
    </citation>
    <scope>IDENTIFICATION</scope>
    <source>
        <tissue evidence="10">Muscle</tissue>
    </source>
</reference>
<sequence>MAEPSAATQSPSVSSSSSGAEPSAPGCGGSSGACPALGAKSCGSSCADSFVSSSSSQPVSLFSTSQEGLSSLCSDEPPSEIMTSSFFASSEIHDTDLTILHGEKSETLGSQPILAKEEGKDCSALLGVKKMEQPQQTSKDIADPAISVVEGGHCNRPSIPASFPNHPALLSKEVGQMEQQINKDQESKSPNEEPGRNDKTALDADDNFTLLTAQKPLTEQSKAGGICTHSLSPSRVSAGGVIEKDSPESPFEVIIDRAAFDKEFKDAYKESTNDFGSWAVHTDRESSADISESNDKVFPLRNKEVGRYPTSALLTRQFSHTTAALEEVSRCVNDMHNFTNEILTWDLIPQAKQHSNKSDYIPKSTRLDMSEYTSEIPVVNLKTNAHQKIPVCSINGSAPITKSTGDWVEASLPQENAVVEEPTPRCLDSTKDVSRRSVQGNVQKQDDTLSEVPGSLLEKCVSLGSGATTVKVVLPEDHLEDDMNWQSSVLGEVTEADSSGESDDTVIEDITADVSFESHKIQAKNPVSIPSAVVKIDEREIKELLNGNREKKTSENFERLVSDSEPQVQPDVLERSPANEAACSQVPDKNVTSEDMKHSNSMREITPSVASSNVFNETGFSLNVTTSAYLESLHEKCVKDIDDSSPEDLIAAFTETKEKGIIDKDERKAFEATSEKTMDFNKTTLPVDVLHESESSGSEIKDMKSKYSEQSKETNGSEPLDVFPTQGTPVASFYLEQEQLTIKALKELSERQVDKSASAQEKVEYPEEILKQTFTFVPESSWPQRSYDVLEHKDVKSGSDLGVSKKPTIIKETASIDVISSLSKTELVNEHVLARLLTYFSVHDLIFWRDVKKTGFVFGTTLMVLLSLAAFSVISVVSYLILALLSVTISFRVYKSVIQAVQKSEEGHPFKTYLDVDITLSSEAFHNYMNAAMVHVNKALKLLIRLFLVEDLVDSLKLAVFMWLMTYVGAVFNGITLLILAELLIFSVPIVYEKYKTQIDHYVGIARDQTKSIVEKIQAKLPGIAKKKAE</sequence>
<protein>
    <recommendedName>
        <fullName evidence="6">Reticulon</fullName>
    </recommendedName>
</protein>
<keyword evidence="4 6" id="KW-1133">Transmembrane helix</keyword>
<evidence type="ECO:0000313" key="10">
    <source>
        <dbReference type="RefSeq" id="XP_019500847.1"/>
    </source>
</evidence>
<evidence type="ECO:0000256" key="4">
    <source>
        <dbReference type="ARBA" id="ARBA00022989"/>
    </source>
</evidence>
<evidence type="ECO:0000256" key="6">
    <source>
        <dbReference type="RuleBase" id="RU210713"/>
    </source>
</evidence>
<dbReference type="GO" id="GO:0043005">
    <property type="term" value="C:neuron projection"/>
    <property type="evidence" value="ECO:0007669"/>
    <property type="project" value="TreeGrafter"/>
</dbReference>
<dbReference type="InterPro" id="IPR046964">
    <property type="entry name" value="RTN1-4"/>
</dbReference>
<dbReference type="GeneID" id="109384202"/>
<dbReference type="FunFam" id="1.20.5.2480:FF:000001">
    <property type="entry name" value="Reticulon"/>
    <property type="match status" value="1"/>
</dbReference>
<feature type="region of interest" description="Disordered" evidence="7">
    <location>
        <begin position="688"/>
        <end position="723"/>
    </location>
</feature>
<dbReference type="AlphaFoldDB" id="A0A8B7RJ07"/>
<dbReference type="GO" id="GO:0030182">
    <property type="term" value="P:neuron differentiation"/>
    <property type="evidence" value="ECO:0007669"/>
    <property type="project" value="TreeGrafter"/>
</dbReference>
<feature type="transmembrane region" description="Helical" evidence="6">
    <location>
        <begin position="942"/>
        <end position="964"/>
    </location>
</feature>
<dbReference type="GO" id="GO:0071787">
    <property type="term" value="P:endoplasmic reticulum tubular network formation"/>
    <property type="evidence" value="ECO:0007669"/>
    <property type="project" value="TreeGrafter"/>
</dbReference>
<dbReference type="RefSeq" id="XP_019500847.1">
    <property type="nucleotide sequence ID" value="XM_019645302.1"/>
</dbReference>
<dbReference type="GO" id="GO:0005789">
    <property type="term" value="C:endoplasmic reticulum membrane"/>
    <property type="evidence" value="ECO:0007669"/>
    <property type="project" value="UniProtKB-SubCell"/>
</dbReference>
<dbReference type="OrthoDB" id="567788at2759"/>
<dbReference type="PANTHER" id="PTHR45799:SF4">
    <property type="entry name" value="RETICULON-3"/>
    <property type="match status" value="1"/>
</dbReference>
<organism evidence="9 10">
    <name type="scientific">Hipposideros armiger</name>
    <name type="common">Great Himalayan leaf-nosed bat</name>
    <dbReference type="NCBI Taxonomy" id="186990"/>
    <lineage>
        <taxon>Eukaryota</taxon>
        <taxon>Metazoa</taxon>
        <taxon>Chordata</taxon>
        <taxon>Craniata</taxon>
        <taxon>Vertebrata</taxon>
        <taxon>Euteleostomi</taxon>
        <taxon>Mammalia</taxon>
        <taxon>Eutheria</taxon>
        <taxon>Laurasiatheria</taxon>
        <taxon>Chiroptera</taxon>
        <taxon>Yinpterochiroptera</taxon>
        <taxon>Rhinolophoidea</taxon>
        <taxon>Hipposideridae</taxon>
        <taxon>Hipposideros</taxon>
    </lineage>
</organism>
<feature type="region of interest" description="Disordered" evidence="7">
    <location>
        <begin position="1"/>
        <end position="61"/>
    </location>
</feature>
<dbReference type="PROSITE" id="PS50845">
    <property type="entry name" value="RETICULON"/>
    <property type="match status" value="1"/>
</dbReference>
<evidence type="ECO:0000256" key="5">
    <source>
        <dbReference type="ARBA" id="ARBA00023136"/>
    </source>
</evidence>
<evidence type="ECO:0000256" key="2">
    <source>
        <dbReference type="ARBA" id="ARBA00022692"/>
    </source>
</evidence>
<dbReference type="PANTHER" id="PTHR45799">
    <property type="entry name" value="RETICULON-LIKE PROTEIN"/>
    <property type="match status" value="1"/>
</dbReference>
<evidence type="ECO:0000256" key="3">
    <source>
        <dbReference type="ARBA" id="ARBA00022824"/>
    </source>
</evidence>
<keyword evidence="9" id="KW-1185">Reference proteome</keyword>